<sequence>MPFVTRQQPPQSTTTAVNNHRSQQPPQSKTTAANNISSWAPPPRQRDASVRLRPQGGFPWWYRPQLRAFEGPSLGSYPDDKVQGQLRAIAICLHKHQNLMPWAQTAVRRIPSLRASERKLYTTDTSTNKNSLAHQTLTSKNNLAHFICGLYQVRNLLFRGEERPRLRNSLPLPLGNWDQLYYAVTAQIRLSYSALEQEYGRDFGNGKVILNLASNNGAPLSAVCMAEMLEEMWSVLTDYRLIAALDNAVRLKRAQEKLAAIQVSYETPDSDQPMETADGLVDVNAMTPTAILEMVRDNNAQENSRSSGRTSAGRSLLSYCTAEILESGDVLCRSSQQSQESANCTCQTACDCRPRNVLNEGYCACAAIINEAHDSVNEEDGLYNTKHEDNDTDETLPPIKVLDVISNQGMNTENAFGVFQRPFTTENFQANEIAHQLDRDILDMRSAVANPGEGGRSSGPPPKDAYPLGYYGAGPSQRHPTSRKPKDAYPLGFYGGSSSQHHPASRTSEAATGSGQQSRLPRRKPVPLPLPVVPTQNVAAYGSPLQSRATWQNPEPSTQGINYGYGRVHYPAIPQSQSQDQFKQSFPIGGRRNPRDADTDNSFSAADYSQLADEAQDAIRPFADTEPLLGSSNSPQAVRPTLHGTVTSPDALEGRRVRKARGGHQAQPLLPEPEFISPRPATKQRYVSAGGNAKLHERSEIEGPAFSFHTGGASMNKEEVFQKLKDPDFIRSNFGPAAAEMSMNAERSSRESSGHVDKRESNTSSPKKSKEEGAKDHKRGRKESGASMGNAAATLAKLKKKFSRKSSEYE</sequence>
<feature type="region of interest" description="Disordered" evidence="1">
    <location>
        <begin position="448"/>
        <end position="529"/>
    </location>
</feature>
<dbReference type="EMBL" id="QWIM01000297">
    <property type="protein sequence ID" value="RMY36517.1"/>
    <property type="molecule type" value="Genomic_DNA"/>
</dbReference>
<name>A0A3M7BA44_HORWE</name>
<reference evidence="2 3" key="1">
    <citation type="journal article" date="2018" name="BMC Genomics">
        <title>Genomic evidence for intraspecific hybridization in a clonal and extremely halotolerant yeast.</title>
        <authorList>
            <person name="Gostincar C."/>
            <person name="Stajich J.E."/>
            <person name="Zupancic J."/>
            <person name="Zalar P."/>
            <person name="Gunde-Cimerman N."/>
        </authorList>
    </citation>
    <scope>NUCLEOTIDE SEQUENCE [LARGE SCALE GENOMIC DNA]</scope>
    <source>
        <strain evidence="2 3">EXF-6651</strain>
    </source>
</reference>
<feature type="region of interest" description="Disordered" evidence="1">
    <location>
        <begin position="576"/>
        <end position="602"/>
    </location>
</feature>
<organism evidence="2 3">
    <name type="scientific">Hortaea werneckii</name>
    <name type="common">Black yeast</name>
    <name type="synonym">Cladosporium werneckii</name>
    <dbReference type="NCBI Taxonomy" id="91943"/>
    <lineage>
        <taxon>Eukaryota</taxon>
        <taxon>Fungi</taxon>
        <taxon>Dikarya</taxon>
        <taxon>Ascomycota</taxon>
        <taxon>Pezizomycotina</taxon>
        <taxon>Dothideomycetes</taxon>
        <taxon>Dothideomycetidae</taxon>
        <taxon>Mycosphaerellales</taxon>
        <taxon>Teratosphaeriaceae</taxon>
        <taxon>Hortaea</taxon>
    </lineage>
</organism>
<feature type="compositionally biased region" description="Low complexity" evidence="1">
    <location>
        <begin position="576"/>
        <end position="586"/>
    </location>
</feature>
<feature type="region of interest" description="Disordered" evidence="1">
    <location>
        <begin position="729"/>
        <end position="810"/>
    </location>
</feature>
<protein>
    <submittedName>
        <fullName evidence="2">Uncharacterized protein</fullName>
    </submittedName>
</protein>
<feature type="compositionally biased region" description="Polar residues" evidence="1">
    <location>
        <begin position="496"/>
        <end position="518"/>
    </location>
</feature>
<evidence type="ECO:0000256" key="1">
    <source>
        <dbReference type="SAM" id="MobiDB-lite"/>
    </source>
</evidence>
<feature type="region of interest" description="Disordered" evidence="1">
    <location>
        <begin position="1"/>
        <end position="51"/>
    </location>
</feature>
<dbReference type="AlphaFoldDB" id="A0A3M7BA44"/>
<accession>A0A3M7BA44</accession>
<evidence type="ECO:0000313" key="3">
    <source>
        <dbReference type="Proteomes" id="UP000276864"/>
    </source>
</evidence>
<evidence type="ECO:0000313" key="2">
    <source>
        <dbReference type="EMBL" id="RMY36517.1"/>
    </source>
</evidence>
<feature type="compositionally biased region" description="Basic and acidic residues" evidence="1">
    <location>
        <begin position="747"/>
        <end position="761"/>
    </location>
</feature>
<comment type="caution">
    <text evidence="2">The sequence shown here is derived from an EMBL/GenBank/DDBJ whole genome shotgun (WGS) entry which is preliminary data.</text>
</comment>
<feature type="compositionally biased region" description="Polar residues" evidence="1">
    <location>
        <begin position="1"/>
        <end position="38"/>
    </location>
</feature>
<proteinExistence type="predicted"/>
<gene>
    <name evidence="2" type="ORF">D0866_03882</name>
</gene>
<dbReference type="Proteomes" id="UP000276864">
    <property type="component" value="Unassembled WGS sequence"/>
</dbReference>